<keyword evidence="1" id="KW-1133">Transmembrane helix</keyword>
<dbReference type="AlphaFoldDB" id="A0A075ICA7"/>
<reference evidence="2" key="1">
    <citation type="journal article" date="2014" name="Genome Biol. Evol.">
        <title>Pangenome evidence for extensive interdomain horizontal transfer affecting lineage core and shell genes in uncultured planktonic thaumarchaeota and euryarchaeota.</title>
        <authorList>
            <person name="Deschamps P."/>
            <person name="Zivanovic Y."/>
            <person name="Moreira D."/>
            <person name="Rodriguez-Valera F."/>
            <person name="Lopez-Garcia P."/>
        </authorList>
    </citation>
    <scope>NUCLEOTIDE SEQUENCE</scope>
</reference>
<keyword evidence="1" id="KW-0472">Membrane</keyword>
<name>A0A075ICA7_9ARCH</name>
<sequence length="407" mass="45265">MNMIKSVLLLGILFSSILIMPFASAQQFEKATFQESASIIYDQKLSGSVITSIGFETTSNDEIRFPGELIEKINANEKIRAVIFTNAGECVIGVTAEQQCIMINFDYEKLKGDGGIRMVQESAREMGGLLIDDLNQVFHTDAEFHSVYIHTADNANILLETSGIISGKGAVSATYVTDKRATDFLFTDIAGILIPKEIRDGGGFYDIAKKLSRHDDSIISVTMIPNEDSNLYMFKITKEIKEKSNDITIINALESFEVDEISRTDYFDDRNVPLNSIIQLIIIPSEITKINAISTHAITDVTTFENIMKKGWFLSSPAGEVINLKFLFGQSKTISAEELLVETAPWDMQSEMTLYSVEEIESEVEEVPIIKNQEEDVDETQYAVLGIIIAAGIGAVIFYLKGYKPKH</sequence>
<dbReference type="EMBL" id="KF901258">
    <property type="protein sequence ID" value="AIF24382.1"/>
    <property type="molecule type" value="Genomic_DNA"/>
</dbReference>
<evidence type="ECO:0000313" key="2">
    <source>
        <dbReference type="EMBL" id="AIF24382.1"/>
    </source>
</evidence>
<accession>A0A075ICA7</accession>
<evidence type="ECO:0000256" key="1">
    <source>
        <dbReference type="SAM" id="Phobius"/>
    </source>
</evidence>
<keyword evidence="1" id="KW-0812">Transmembrane</keyword>
<proteinExistence type="predicted"/>
<protein>
    <submittedName>
        <fullName evidence="2">Uncharacterized protein</fullName>
    </submittedName>
</protein>
<feature type="transmembrane region" description="Helical" evidence="1">
    <location>
        <begin position="382"/>
        <end position="400"/>
    </location>
</feature>
<organism evidence="2">
    <name type="scientific">uncultured marine thaumarchaeote SAT1000_27_H05</name>
    <dbReference type="NCBI Taxonomy" id="1456402"/>
    <lineage>
        <taxon>Archaea</taxon>
        <taxon>Nitrososphaerota</taxon>
        <taxon>environmental samples</taxon>
    </lineage>
</organism>